<evidence type="ECO:0000313" key="2">
    <source>
        <dbReference type="Proteomes" id="UP001589792"/>
    </source>
</evidence>
<sequence>MLNLDTLGLAATINASGIGAPDYQTILSTLTGYFRQIYGEDAYLEADSKDGQMLGIFALAIHDANNSAIAAYNSFSPATAQGRALESNVKINGIAKSAASRSTVDVRLIGQVGTIIANGIVRDSSGNSWSLPPTVVIGLNGEVITTATCQIGGAIIALPGEVNVIGTPTRGWQSVTNPVAATPGRAVETDADLRVRQSQSVALPSRTVLDGIVGAITSLPGVKRARPYENDSNVANQHGIPGHSISIVVDGGDAEAIAKTIALKKTPGAGTYGTTSIPVKDKNGMTQNVNFFRKADVAIYVQVELKPLMGYTSDIGEEIKKEIVDYINNIDIGEPVRIHRLYLPANLNGAENRATFDLVGLTIGTSPGALSGNNVDIAFNAAATSNNANISIKVTI</sequence>
<evidence type="ECO:0000313" key="1">
    <source>
        <dbReference type="EMBL" id="MFC0228942.1"/>
    </source>
</evidence>
<reference evidence="1 2" key="1">
    <citation type="submission" date="2024-09" db="EMBL/GenBank/DDBJ databases">
        <authorList>
            <person name="Sun Q."/>
            <person name="Mori K."/>
        </authorList>
    </citation>
    <scope>NUCLEOTIDE SEQUENCE [LARGE SCALE GENOMIC DNA]</scope>
    <source>
        <strain evidence="1 2">CCM 8626</strain>
    </source>
</reference>
<protein>
    <submittedName>
        <fullName evidence="1">Baseplate J/gp47 family protein</fullName>
    </submittedName>
</protein>
<proteinExistence type="predicted"/>
<name>A0ABV6EIW3_9GAMM</name>
<dbReference type="Proteomes" id="UP001589792">
    <property type="component" value="Unassembled WGS sequence"/>
</dbReference>
<organism evidence="1 2">
    <name type="scientific">Serratia aquatilis</name>
    <dbReference type="NCBI Taxonomy" id="1737515"/>
    <lineage>
        <taxon>Bacteria</taxon>
        <taxon>Pseudomonadati</taxon>
        <taxon>Pseudomonadota</taxon>
        <taxon>Gammaproteobacteria</taxon>
        <taxon>Enterobacterales</taxon>
        <taxon>Yersiniaceae</taxon>
        <taxon>Serratia</taxon>
    </lineage>
</organism>
<keyword evidence="2" id="KW-1185">Reference proteome</keyword>
<comment type="caution">
    <text evidence="1">The sequence shown here is derived from an EMBL/GenBank/DDBJ whole genome shotgun (WGS) entry which is preliminary data.</text>
</comment>
<accession>A0ABV6EIW3</accession>
<dbReference type="RefSeq" id="WP_380679240.1">
    <property type="nucleotide sequence ID" value="NZ_CP173186.1"/>
</dbReference>
<gene>
    <name evidence="1" type="ORF">ACFFJ3_21035</name>
</gene>
<dbReference type="EMBL" id="JBHLXG010000031">
    <property type="protein sequence ID" value="MFC0228942.1"/>
    <property type="molecule type" value="Genomic_DNA"/>
</dbReference>